<evidence type="ECO:0000313" key="2">
    <source>
        <dbReference type="Proteomes" id="UP000314294"/>
    </source>
</evidence>
<evidence type="ECO:0000313" key="1">
    <source>
        <dbReference type="EMBL" id="TNN40800.1"/>
    </source>
</evidence>
<name>A0A4Z2FIQ1_9TELE</name>
<dbReference type="Proteomes" id="UP000314294">
    <property type="component" value="Unassembled WGS sequence"/>
</dbReference>
<sequence length="78" mass="8556">MLSMRRDKPKSTMRMSPRGLALIQMHHIVPMQEGHARQDLLGQPDHVVLREGLVVVGYALVEDLAAGGAGRKAQEGEN</sequence>
<accession>A0A4Z2FIQ1</accession>
<dbReference type="EMBL" id="SRLO01001159">
    <property type="protein sequence ID" value="TNN40800.1"/>
    <property type="molecule type" value="Genomic_DNA"/>
</dbReference>
<gene>
    <name evidence="1" type="ORF">EYF80_049040</name>
</gene>
<proteinExistence type="predicted"/>
<dbReference type="AlphaFoldDB" id="A0A4Z2FIQ1"/>
<reference evidence="1 2" key="1">
    <citation type="submission" date="2019-03" db="EMBL/GenBank/DDBJ databases">
        <title>First draft genome of Liparis tanakae, snailfish: a comprehensive survey of snailfish specific genes.</title>
        <authorList>
            <person name="Kim W."/>
            <person name="Song I."/>
            <person name="Jeong J.-H."/>
            <person name="Kim D."/>
            <person name="Kim S."/>
            <person name="Ryu S."/>
            <person name="Song J.Y."/>
            <person name="Lee S.K."/>
        </authorList>
    </citation>
    <scope>NUCLEOTIDE SEQUENCE [LARGE SCALE GENOMIC DNA]</scope>
    <source>
        <tissue evidence="1">Muscle</tissue>
    </source>
</reference>
<comment type="caution">
    <text evidence="1">The sequence shown here is derived from an EMBL/GenBank/DDBJ whole genome shotgun (WGS) entry which is preliminary data.</text>
</comment>
<protein>
    <submittedName>
        <fullName evidence="1">Uncharacterized protein</fullName>
    </submittedName>
</protein>
<keyword evidence="2" id="KW-1185">Reference proteome</keyword>
<organism evidence="1 2">
    <name type="scientific">Liparis tanakae</name>
    <name type="common">Tanaka's snailfish</name>
    <dbReference type="NCBI Taxonomy" id="230148"/>
    <lineage>
        <taxon>Eukaryota</taxon>
        <taxon>Metazoa</taxon>
        <taxon>Chordata</taxon>
        <taxon>Craniata</taxon>
        <taxon>Vertebrata</taxon>
        <taxon>Euteleostomi</taxon>
        <taxon>Actinopterygii</taxon>
        <taxon>Neopterygii</taxon>
        <taxon>Teleostei</taxon>
        <taxon>Neoteleostei</taxon>
        <taxon>Acanthomorphata</taxon>
        <taxon>Eupercaria</taxon>
        <taxon>Perciformes</taxon>
        <taxon>Cottioidei</taxon>
        <taxon>Cottales</taxon>
        <taxon>Liparidae</taxon>
        <taxon>Liparis</taxon>
    </lineage>
</organism>